<keyword evidence="2" id="KW-0378">Hydrolase</keyword>
<evidence type="ECO:0000313" key="2">
    <source>
        <dbReference type="EMBL" id="RDI76094.1"/>
    </source>
</evidence>
<dbReference type="GO" id="GO:0006508">
    <property type="term" value="P:proteolysis"/>
    <property type="evidence" value="ECO:0007669"/>
    <property type="project" value="UniProtKB-KW"/>
</dbReference>
<keyword evidence="1" id="KW-0812">Transmembrane</keyword>
<feature type="transmembrane region" description="Helical" evidence="1">
    <location>
        <begin position="197"/>
        <end position="221"/>
    </location>
</feature>
<comment type="caution">
    <text evidence="2">The sequence shown here is derived from an EMBL/GenBank/DDBJ whole genome shotgun (WGS) entry which is preliminary data.</text>
</comment>
<dbReference type="RefSeq" id="WP_114794945.1">
    <property type="nucleotide sequence ID" value="NZ_QQZY01000001.1"/>
</dbReference>
<keyword evidence="1" id="KW-1133">Transmembrane helix</keyword>
<reference evidence="2 3" key="1">
    <citation type="submission" date="2018-07" db="EMBL/GenBank/DDBJ databases">
        <title>High-quality-draft genome sequence of Gaiella occulta.</title>
        <authorList>
            <person name="Severino R."/>
            <person name="Froufe H.J.C."/>
            <person name="Rainey F.A."/>
            <person name="Barroso C."/>
            <person name="Albuquerque L."/>
            <person name="Lobo-Da-Cunha A."/>
            <person name="Da Costa M.S."/>
            <person name="Egas C."/>
        </authorList>
    </citation>
    <scope>NUCLEOTIDE SEQUENCE [LARGE SCALE GENOMIC DNA]</scope>
    <source>
        <strain evidence="2 3">F2-233</strain>
    </source>
</reference>
<reference evidence="3" key="2">
    <citation type="journal article" date="2019" name="MicrobiologyOpen">
        <title>High-quality draft genome sequence of Gaiella occulta isolated from a 150 meter deep mineral water borehole and comparison with the genome sequences of other deep-branching lineages of the phylum Actinobacteria.</title>
        <authorList>
            <person name="Severino R."/>
            <person name="Froufe H.J.C."/>
            <person name="Barroso C."/>
            <person name="Albuquerque L."/>
            <person name="Lobo-da-Cunha A."/>
            <person name="da Costa M.S."/>
            <person name="Egas C."/>
        </authorList>
    </citation>
    <scope>NUCLEOTIDE SEQUENCE [LARGE SCALE GENOMIC DNA]</scope>
    <source>
        <strain evidence="3">F2-233</strain>
    </source>
</reference>
<feature type="transmembrane region" description="Helical" evidence="1">
    <location>
        <begin position="120"/>
        <end position="144"/>
    </location>
</feature>
<name>A0A7M2Z2E1_9ACTN</name>
<keyword evidence="1" id="KW-0472">Membrane</keyword>
<evidence type="ECO:0000256" key="1">
    <source>
        <dbReference type="SAM" id="Phobius"/>
    </source>
</evidence>
<gene>
    <name evidence="2" type="ORF">Gocc_0513</name>
</gene>
<accession>A0A7M2Z2E1</accession>
<evidence type="ECO:0000313" key="3">
    <source>
        <dbReference type="Proteomes" id="UP000254134"/>
    </source>
</evidence>
<protein>
    <submittedName>
        <fullName evidence="2">Putative Zn-dependent protease</fullName>
    </submittedName>
</protein>
<dbReference type="InterPro" id="IPR007395">
    <property type="entry name" value="Zn_peptidase_2"/>
</dbReference>
<feature type="transmembrane region" description="Helical" evidence="1">
    <location>
        <begin position="6"/>
        <end position="25"/>
    </location>
</feature>
<proteinExistence type="predicted"/>
<organism evidence="2 3">
    <name type="scientific">Gaiella occulta</name>
    <dbReference type="NCBI Taxonomy" id="1002870"/>
    <lineage>
        <taxon>Bacteria</taxon>
        <taxon>Bacillati</taxon>
        <taxon>Actinomycetota</taxon>
        <taxon>Thermoleophilia</taxon>
        <taxon>Gaiellales</taxon>
        <taxon>Gaiellaceae</taxon>
        <taxon>Gaiella</taxon>
    </lineage>
</organism>
<sequence length="228" mass="24046">MSGFGLYLAFLIPPLLIGFLVQGWLKKTVAAQMQVRVANGMTGAEVARMILDRNGLHGVPVQAAPGGPLSDHYDPRKRTVNLSQGVYDGNAVASAAIAAHEVGHAIQHEKAYAPFRLRSAMFPAVSFASSAWIMLLIGGALLGLFGLVKIAIVLYAVVVLFQLVTLPVEFDASRRAKQQLHGLGLVSSGESKGVSNVLTAAAMTYVAGALAALSQLAYYALAFLGNRN</sequence>
<dbReference type="Proteomes" id="UP000254134">
    <property type="component" value="Unassembled WGS sequence"/>
</dbReference>
<dbReference type="PANTHER" id="PTHR36434">
    <property type="entry name" value="MEMBRANE PROTEASE YUGP-RELATED"/>
    <property type="match status" value="1"/>
</dbReference>
<feature type="transmembrane region" description="Helical" evidence="1">
    <location>
        <begin position="150"/>
        <end position="168"/>
    </location>
</feature>
<dbReference type="GO" id="GO:0008233">
    <property type="term" value="F:peptidase activity"/>
    <property type="evidence" value="ECO:0007669"/>
    <property type="project" value="UniProtKB-KW"/>
</dbReference>
<keyword evidence="2" id="KW-0645">Protease</keyword>
<dbReference type="OrthoDB" id="9805386at2"/>
<dbReference type="EMBL" id="QQZY01000001">
    <property type="protein sequence ID" value="RDI76094.1"/>
    <property type="molecule type" value="Genomic_DNA"/>
</dbReference>
<dbReference type="AlphaFoldDB" id="A0A7M2Z2E1"/>
<keyword evidence="3" id="KW-1185">Reference proteome</keyword>
<dbReference type="PANTHER" id="PTHR36434:SF1">
    <property type="entry name" value="MEMBRANE PROTEASE YUGP-RELATED"/>
    <property type="match status" value="1"/>
</dbReference>
<dbReference type="Pfam" id="PF04298">
    <property type="entry name" value="Zn_peptidase_2"/>
    <property type="match status" value="1"/>
</dbReference>